<comment type="catalytic activity">
    <reaction evidence="16 17 19">
        <text>(6S)-NADPHX + ADP = AMP + phosphate + NADPH + H(+)</text>
        <dbReference type="Rhea" id="RHEA:32235"/>
        <dbReference type="ChEBI" id="CHEBI:15378"/>
        <dbReference type="ChEBI" id="CHEBI:43474"/>
        <dbReference type="ChEBI" id="CHEBI:57783"/>
        <dbReference type="ChEBI" id="CHEBI:64076"/>
        <dbReference type="ChEBI" id="CHEBI:456215"/>
        <dbReference type="ChEBI" id="CHEBI:456216"/>
        <dbReference type="EC" id="4.2.1.136"/>
    </reaction>
</comment>
<dbReference type="AlphaFoldDB" id="A0A098LCN5"/>
<feature type="binding site" evidence="17">
    <location>
        <position position="258"/>
    </location>
    <ligand>
        <name>(6S)-NADPHX</name>
        <dbReference type="ChEBI" id="CHEBI:64076"/>
    </ligand>
</feature>
<dbReference type="PIRSF" id="PIRSF017184">
    <property type="entry name" value="Nnr"/>
    <property type="match status" value="1"/>
</dbReference>
<evidence type="ECO:0000256" key="15">
    <source>
        <dbReference type="ARBA" id="ARBA00048238"/>
    </source>
</evidence>
<evidence type="ECO:0000256" key="8">
    <source>
        <dbReference type="ARBA" id="ARBA00022857"/>
    </source>
</evidence>
<dbReference type="HAMAP" id="MF_01965">
    <property type="entry name" value="NADHX_dehydratase"/>
    <property type="match status" value="1"/>
</dbReference>
<dbReference type="OrthoDB" id="9806925at2"/>
<feature type="binding site" evidence="18">
    <location>
        <begin position="57"/>
        <end position="61"/>
    </location>
    <ligand>
        <name>(6S)-NADPHX</name>
        <dbReference type="ChEBI" id="CHEBI:64076"/>
    </ligand>
</feature>
<dbReference type="HAMAP" id="MF_01966">
    <property type="entry name" value="NADHX_epimerase"/>
    <property type="match status" value="1"/>
</dbReference>
<keyword evidence="7 17" id="KW-0067">ATP-binding</keyword>
<comment type="subunit">
    <text evidence="17">Homotetramer.</text>
</comment>
<comment type="function">
    <text evidence="14 19">Bifunctional enzyme that catalyzes the epimerization of the S- and R-forms of NAD(P)HX and the dehydration of the S-form of NAD(P)HX at the expense of ADP, which is converted to AMP. This allows the repair of both epimers of NAD(P)HX, a damaged form of NAD(P)H that is a result of enzymatic or heat-dependent hydration.</text>
</comment>
<evidence type="ECO:0000256" key="12">
    <source>
        <dbReference type="ARBA" id="ARBA00023239"/>
    </source>
</evidence>
<dbReference type="InterPro" id="IPR030677">
    <property type="entry name" value="Nnr"/>
</dbReference>
<keyword evidence="9 18" id="KW-0630">Potassium</keyword>
<dbReference type="SUPFAM" id="SSF53613">
    <property type="entry name" value="Ribokinase-like"/>
    <property type="match status" value="1"/>
</dbReference>
<evidence type="ECO:0000256" key="13">
    <source>
        <dbReference type="ARBA" id="ARBA00023268"/>
    </source>
</evidence>
<feature type="binding site" evidence="18">
    <location>
        <position position="159"/>
    </location>
    <ligand>
        <name>K(+)</name>
        <dbReference type="ChEBI" id="CHEBI:29103"/>
    </ligand>
</feature>
<sequence length="504" mass="54772">MKILSADQIRALDAYTIKNEPITSIDLMERASVTFVNWFIKRFKPHREVYIFCGPGNNGGDGLAVGRLLTHVQYSVKVFIFSSDRYSKDFDINLKRLEKLVTITKINSKEDIPILSIGGIVIDAIFGSGLSRPVGGLYADIIKSINDSKVTRVAIDIASGLFCDANNEDPVKLKVDYTFTFQLPKLSFLFPQNEDYTGCWVIGDIGLNKSFIESQSSAFTYVEEEEAFSVVKPRSKFSHKGDYGKVLIMAGSYGMMGAAVLSGKSCYRAGAGLVKFHSPRCGVQILQSSLPEAILSVDPEENFISSLPDISGFNTVAAGPGWYEGAESAFLLQQIFENKNINLVLDAGALNVLSKNKELLNALPQNTILTPHPGEFKRLAGEFSNDYSRLEGLRKFSQRYKCIMVLKGANTMVALPDGNVSFNSTGNPGMATAGSGDVLTGIIAALLAQGYSPAMASKLGVYLHGYAGDRAASKSGTASIIAEDIIDGVKDFYLEFDKKYSASL</sequence>
<dbReference type="EMBL" id="BBLT01000002">
    <property type="protein sequence ID" value="GAL83853.1"/>
    <property type="molecule type" value="Genomic_DNA"/>
</dbReference>
<keyword evidence="13" id="KW-0511">Multifunctional enzyme</keyword>
<organism evidence="22 23">
    <name type="scientific">Sporocytophaga myxococcoides</name>
    <dbReference type="NCBI Taxonomy" id="153721"/>
    <lineage>
        <taxon>Bacteria</taxon>
        <taxon>Pseudomonadati</taxon>
        <taxon>Bacteroidota</taxon>
        <taxon>Cytophagia</taxon>
        <taxon>Cytophagales</taxon>
        <taxon>Cytophagaceae</taxon>
        <taxon>Sporocytophaga</taxon>
    </lineage>
</organism>
<dbReference type="STRING" id="153721.MYP_1081"/>
<dbReference type="InterPro" id="IPR029056">
    <property type="entry name" value="Ribokinase-like"/>
</dbReference>
<evidence type="ECO:0000256" key="19">
    <source>
        <dbReference type="PIRNR" id="PIRNR017184"/>
    </source>
</evidence>
<evidence type="ECO:0000256" key="1">
    <source>
        <dbReference type="ARBA" id="ARBA00000013"/>
    </source>
</evidence>
<comment type="cofactor">
    <cofactor evidence="18 19">
        <name>K(+)</name>
        <dbReference type="ChEBI" id="CHEBI:29103"/>
    </cofactor>
    <text evidence="18 19">Binds 1 potassium ion per subunit.</text>
</comment>
<evidence type="ECO:0000256" key="7">
    <source>
        <dbReference type="ARBA" id="ARBA00022840"/>
    </source>
</evidence>
<evidence type="ECO:0000313" key="23">
    <source>
        <dbReference type="Proteomes" id="UP000030185"/>
    </source>
</evidence>
<dbReference type="Proteomes" id="UP000030185">
    <property type="component" value="Unassembled WGS sequence"/>
</dbReference>
<keyword evidence="5 18" id="KW-0479">Metal-binding</keyword>
<dbReference type="InterPro" id="IPR036652">
    <property type="entry name" value="YjeF_N_dom_sf"/>
</dbReference>
<evidence type="ECO:0000256" key="16">
    <source>
        <dbReference type="ARBA" id="ARBA00049209"/>
    </source>
</evidence>
<dbReference type="GO" id="GO:0110051">
    <property type="term" value="P:metabolite repair"/>
    <property type="evidence" value="ECO:0007669"/>
    <property type="project" value="TreeGrafter"/>
</dbReference>
<comment type="catalytic activity">
    <reaction evidence="2 18 19">
        <text>(6R)-NADPHX = (6S)-NADPHX</text>
        <dbReference type="Rhea" id="RHEA:32227"/>
        <dbReference type="ChEBI" id="CHEBI:64076"/>
        <dbReference type="ChEBI" id="CHEBI:64077"/>
        <dbReference type="EC" id="5.1.99.6"/>
    </reaction>
</comment>
<dbReference type="PROSITE" id="PS51385">
    <property type="entry name" value="YJEF_N"/>
    <property type="match status" value="1"/>
</dbReference>
<dbReference type="Gene3D" id="3.40.1190.20">
    <property type="match status" value="1"/>
</dbReference>
<dbReference type="PROSITE" id="PS01050">
    <property type="entry name" value="YJEF_C_2"/>
    <property type="match status" value="1"/>
</dbReference>
<proteinExistence type="inferred from homology"/>
<comment type="function">
    <text evidence="18">Catalyzes the epimerization of the S- and R-forms of NAD(P)HX, a damaged form of NAD(P)H that is a result of enzymatic or heat-dependent hydration. This is a prerequisite for the S-specific NAD(P)H-hydrate dehydratase to allow the repair of both epimers of NAD(P)HX.</text>
</comment>
<comment type="catalytic activity">
    <reaction evidence="15 17 19">
        <text>(6S)-NADHX + ADP = AMP + phosphate + NADH + H(+)</text>
        <dbReference type="Rhea" id="RHEA:32223"/>
        <dbReference type="ChEBI" id="CHEBI:15378"/>
        <dbReference type="ChEBI" id="CHEBI:43474"/>
        <dbReference type="ChEBI" id="CHEBI:57945"/>
        <dbReference type="ChEBI" id="CHEBI:64074"/>
        <dbReference type="ChEBI" id="CHEBI:456215"/>
        <dbReference type="ChEBI" id="CHEBI:456216"/>
        <dbReference type="EC" id="4.2.1.136"/>
    </reaction>
</comment>
<comment type="similarity">
    <text evidence="4 19">In the C-terminal section; belongs to the NnrD/CARKD family.</text>
</comment>
<feature type="binding site" evidence="18">
    <location>
        <position position="138"/>
    </location>
    <ligand>
        <name>(6S)-NADPHX</name>
        <dbReference type="ChEBI" id="CHEBI:64076"/>
    </ligand>
</feature>
<dbReference type="Gene3D" id="3.40.50.10260">
    <property type="entry name" value="YjeF N-terminal domain"/>
    <property type="match status" value="1"/>
</dbReference>
<dbReference type="EC" id="5.1.99.6" evidence="19"/>
<name>A0A098LCN5_9BACT</name>
<dbReference type="GO" id="GO:0005524">
    <property type="term" value="F:ATP binding"/>
    <property type="evidence" value="ECO:0007669"/>
    <property type="project" value="UniProtKB-UniRule"/>
</dbReference>
<dbReference type="GO" id="GO:0046872">
    <property type="term" value="F:metal ion binding"/>
    <property type="evidence" value="ECO:0007669"/>
    <property type="project" value="UniProtKB-UniRule"/>
</dbReference>
<dbReference type="GO" id="GO:0052855">
    <property type="term" value="F:ADP-dependent NAD(P)H-hydrate dehydratase activity"/>
    <property type="evidence" value="ECO:0007669"/>
    <property type="project" value="UniProtKB-UniRule"/>
</dbReference>
<dbReference type="eggNOG" id="COG0063">
    <property type="taxonomic scope" value="Bacteria"/>
</dbReference>
<comment type="function">
    <text evidence="17">Catalyzes the dehydration of the S-form of NAD(P)HX at the expense of ADP, which is converted to AMP. Together with NAD(P)HX epimerase, which catalyzes the epimerization of the S- and R-forms, the enzyme allows the repair of both epimers of NAD(P)HX, a damaged form of NAD(P)H that is a result of enzymatic or heat-dependent hydration.</text>
</comment>
<keyword evidence="22" id="KW-0808">Transferase</keyword>
<keyword evidence="22" id="KW-0418">Kinase</keyword>
<evidence type="ECO:0000256" key="9">
    <source>
        <dbReference type="ARBA" id="ARBA00022958"/>
    </source>
</evidence>
<gene>
    <name evidence="17" type="primary">nnrD</name>
    <name evidence="18" type="synonym">nnrE</name>
    <name evidence="22" type="ORF">MYP_1081</name>
</gene>
<feature type="binding site" evidence="18">
    <location>
        <position position="156"/>
    </location>
    <ligand>
        <name>(6S)-NADPHX</name>
        <dbReference type="ChEBI" id="CHEBI:64076"/>
    </ligand>
</feature>
<dbReference type="PANTHER" id="PTHR12592">
    <property type="entry name" value="ATP-DEPENDENT (S)-NAD(P)H-HYDRATE DEHYDRATASE FAMILY MEMBER"/>
    <property type="match status" value="1"/>
</dbReference>
<reference evidence="22 23" key="1">
    <citation type="submission" date="2014-09" db="EMBL/GenBank/DDBJ databases">
        <title>Sporocytophaga myxococcoides PG-01 genome sequencing.</title>
        <authorList>
            <person name="Liu L."/>
            <person name="Gao P.J."/>
            <person name="Chen G.J."/>
            <person name="Wang L.S."/>
        </authorList>
    </citation>
    <scope>NUCLEOTIDE SEQUENCE [LARGE SCALE GENOMIC DNA]</scope>
    <source>
        <strain evidence="22 23">PG-01</strain>
    </source>
</reference>
<comment type="similarity">
    <text evidence="3 19">In the N-terminal section; belongs to the NnrE/AIBP family.</text>
</comment>
<evidence type="ECO:0000256" key="5">
    <source>
        <dbReference type="ARBA" id="ARBA00022723"/>
    </source>
</evidence>
<accession>A0A098LCN5</accession>
<keyword evidence="23" id="KW-1185">Reference proteome</keyword>
<dbReference type="GO" id="GO:0052856">
    <property type="term" value="F:NAD(P)HX epimerase activity"/>
    <property type="evidence" value="ECO:0007669"/>
    <property type="project" value="UniProtKB-UniRule"/>
</dbReference>
<evidence type="ECO:0000256" key="6">
    <source>
        <dbReference type="ARBA" id="ARBA00022741"/>
    </source>
</evidence>
<evidence type="ECO:0000256" key="14">
    <source>
        <dbReference type="ARBA" id="ARBA00025153"/>
    </source>
</evidence>
<feature type="binding site" evidence="18">
    <location>
        <begin position="127"/>
        <end position="133"/>
    </location>
    <ligand>
        <name>(6S)-NADPHX</name>
        <dbReference type="ChEBI" id="CHEBI:64076"/>
    </ligand>
</feature>
<dbReference type="InterPro" id="IPR000631">
    <property type="entry name" value="CARKD"/>
</dbReference>
<evidence type="ECO:0000256" key="2">
    <source>
        <dbReference type="ARBA" id="ARBA00000909"/>
    </source>
</evidence>
<feature type="domain" description="YjeF N-terminal" evidence="21">
    <location>
        <begin position="9"/>
        <end position="213"/>
    </location>
</feature>
<dbReference type="eggNOG" id="COG0062">
    <property type="taxonomic scope" value="Bacteria"/>
</dbReference>
<keyword evidence="10 17" id="KW-0520">NAD</keyword>
<dbReference type="InterPro" id="IPR017953">
    <property type="entry name" value="Carbohydrate_kinase_pred_CS"/>
</dbReference>
<evidence type="ECO:0000256" key="3">
    <source>
        <dbReference type="ARBA" id="ARBA00006001"/>
    </source>
</evidence>
<dbReference type="GO" id="GO:0046496">
    <property type="term" value="P:nicotinamide nucleotide metabolic process"/>
    <property type="evidence" value="ECO:0007669"/>
    <property type="project" value="UniProtKB-UniRule"/>
</dbReference>
<dbReference type="CDD" id="cd01171">
    <property type="entry name" value="YXKO-related"/>
    <property type="match status" value="1"/>
</dbReference>
<feature type="domain" description="YjeF C-terminal" evidence="20">
    <location>
        <begin position="223"/>
        <end position="496"/>
    </location>
</feature>
<comment type="catalytic activity">
    <reaction evidence="1 18 19">
        <text>(6R)-NADHX = (6S)-NADHX</text>
        <dbReference type="Rhea" id="RHEA:32215"/>
        <dbReference type="ChEBI" id="CHEBI:64074"/>
        <dbReference type="ChEBI" id="CHEBI:64075"/>
        <dbReference type="EC" id="5.1.99.6"/>
    </reaction>
</comment>
<feature type="binding site" evidence="17">
    <location>
        <position position="372"/>
    </location>
    <ligand>
        <name>(6S)-NADPHX</name>
        <dbReference type="ChEBI" id="CHEBI:64076"/>
    </ligand>
</feature>
<feature type="binding site" evidence="18">
    <location>
        <position position="123"/>
    </location>
    <ligand>
        <name>K(+)</name>
        <dbReference type="ChEBI" id="CHEBI:29103"/>
    </ligand>
</feature>
<dbReference type="NCBIfam" id="TIGR00197">
    <property type="entry name" value="yjeF_nterm"/>
    <property type="match status" value="1"/>
</dbReference>
<keyword evidence="11 18" id="KW-0413">Isomerase</keyword>
<evidence type="ECO:0000259" key="21">
    <source>
        <dbReference type="PROSITE" id="PS51385"/>
    </source>
</evidence>
<evidence type="ECO:0000259" key="20">
    <source>
        <dbReference type="PROSITE" id="PS51383"/>
    </source>
</evidence>
<comment type="caution">
    <text evidence="22">The sequence shown here is derived from an EMBL/GenBank/DDBJ whole genome shotgun (WGS) entry which is preliminary data.</text>
</comment>
<comment type="cofactor">
    <cofactor evidence="17">
        <name>Mg(2+)</name>
        <dbReference type="ChEBI" id="CHEBI:18420"/>
    </cofactor>
</comment>
<keyword evidence="6 17" id="KW-0547">Nucleotide-binding</keyword>
<feature type="binding site" evidence="17">
    <location>
        <position position="321"/>
    </location>
    <ligand>
        <name>(6S)-NADPHX</name>
        <dbReference type="ChEBI" id="CHEBI:64076"/>
    </ligand>
</feature>
<comment type="similarity">
    <text evidence="17">Belongs to the NnrD/CARKD family.</text>
</comment>
<evidence type="ECO:0000256" key="11">
    <source>
        <dbReference type="ARBA" id="ARBA00023235"/>
    </source>
</evidence>
<evidence type="ECO:0000313" key="22">
    <source>
        <dbReference type="EMBL" id="GAL83853.1"/>
    </source>
</evidence>
<feature type="binding site" evidence="18">
    <location>
        <position position="58"/>
    </location>
    <ligand>
        <name>K(+)</name>
        <dbReference type="ChEBI" id="CHEBI:29103"/>
    </ligand>
</feature>
<comment type="similarity">
    <text evidence="18">Belongs to the NnrE/AIBP family.</text>
</comment>
<feature type="binding site" evidence="17">
    <location>
        <begin position="407"/>
        <end position="411"/>
    </location>
    <ligand>
        <name>AMP</name>
        <dbReference type="ChEBI" id="CHEBI:456215"/>
    </ligand>
</feature>
<dbReference type="GO" id="GO:0016301">
    <property type="term" value="F:kinase activity"/>
    <property type="evidence" value="ECO:0007669"/>
    <property type="project" value="UniProtKB-KW"/>
</dbReference>
<evidence type="ECO:0000256" key="10">
    <source>
        <dbReference type="ARBA" id="ARBA00023027"/>
    </source>
</evidence>
<evidence type="ECO:0000256" key="17">
    <source>
        <dbReference type="HAMAP-Rule" id="MF_01965"/>
    </source>
</evidence>
<dbReference type="SUPFAM" id="SSF64153">
    <property type="entry name" value="YjeF N-terminal domain-like"/>
    <property type="match status" value="1"/>
</dbReference>
<dbReference type="PANTHER" id="PTHR12592:SF0">
    <property type="entry name" value="ATP-DEPENDENT (S)-NAD(P)H-HYDRATE DEHYDRATASE"/>
    <property type="match status" value="1"/>
</dbReference>
<dbReference type="InterPro" id="IPR004443">
    <property type="entry name" value="YjeF_N_dom"/>
</dbReference>
<keyword evidence="8 17" id="KW-0521">NADP</keyword>
<feature type="binding site" evidence="17">
    <location>
        <position position="437"/>
    </location>
    <ligand>
        <name>(6S)-NADPHX</name>
        <dbReference type="ChEBI" id="CHEBI:64076"/>
    </ligand>
</feature>
<dbReference type="NCBIfam" id="TIGR00196">
    <property type="entry name" value="yjeF_cterm"/>
    <property type="match status" value="1"/>
</dbReference>
<dbReference type="EC" id="4.2.1.136" evidence="19"/>
<feature type="binding site" evidence="17">
    <location>
        <position position="436"/>
    </location>
    <ligand>
        <name>AMP</name>
        <dbReference type="ChEBI" id="CHEBI:456215"/>
    </ligand>
</feature>
<dbReference type="Pfam" id="PF01256">
    <property type="entry name" value="Carb_kinase"/>
    <property type="match status" value="1"/>
</dbReference>
<protein>
    <recommendedName>
        <fullName evidence="19">Bifunctional NAD(P)H-hydrate repair enzyme</fullName>
    </recommendedName>
    <alternativeName>
        <fullName evidence="19">Nicotinamide nucleotide repair protein</fullName>
    </alternativeName>
    <domain>
        <recommendedName>
            <fullName evidence="19">ADP-dependent (S)-NAD(P)H-hydrate dehydratase</fullName>
            <ecNumber evidence="19">4.2.1.136</ecNumber>
        </recommendedName>
        <alternativeName>
            <fullName evidence="19">ADP-dependent NAD(P)HX dehydratase</fullName>
        </alternativeName>
    </domain>
    <domain>
        <recommendedName>
            <fullName evidence="19">NAD(P)H-hydrate epimerase</fullName>
            <ecNumber evidence="19">5.1.99.6</ecNumber>
        </recommendedName>
    </domain>
</protein>
<evidence type="ECO:0000256" key="4">
    <source>
        <dbReference type="ARBA" id="ARBA00009524"/>
    </source>
</evidence>
<dbReference type="Pfam" id="PF03853">
    <property type="entry name" value="YjeF_N"/>
    <property type="match status" value="1"/>
</dbReference>
<dbReference type="PROSITE" id="PS51383">
    <property type="entry name" value="YJEF_C_3"/>
    <property type="match status" value="1"/>
</dbReference>
<keyword evidence="12 17" id="KW-0456">Lyase</keyword>
<evidence type="ECO:0000256" key="18">
    <source>
        <dbReference type="HAMAP-Rule" id="MF_01966"/>
    </source>
</evidence>